<protein>
    <submittedName>
        <fullName evidence="1">Glucosamine-6-phosphate isomerase/6-phosphogluconolactonase</fullName>
    </submittedName>
</protein>
<sequence>MVHDYYHIPAEELGRGARVPLTVLGDSGEVFYELALEMVNTIREHNERGERTVFICPVGPVGQYPIFVRLVNEERLSLKNCWFINMDEYLTDDDEWIDEDDPLSFRGFMNRTVYGQIDPELLMPAEQRVFPDPLDPGRVPALIEELGGVDIAFGGIGITGHLAFNEPDPSLTPEEFAQLKTRTLDIHAETRATNCIGDLGGALEDMPHRCVTIGMSEILGARKVRLGVFRDWHRAVIRRTAYGEVSSDFPATLLQNHPDARVYVNANAAQAAC</sequence>
<dbReference type="InterPro" id="IPR037171">
    <property type="entry name" value="NagB/RpiA_transferase-like"/>
</dbReference>
<dbReference type="Gene3D" id="3.40.50.1360">
    <property type="match status" value="1"/>
</dbReference>
<dbReference type="Proteomes" id="UP000003560">
    <property type="component" value="Unassembled WGS sequence"/>
</dbReference>
<keyword evidence="1" id="KW-0413">Isomerase</keyword>
<dbReference type="GO" id="GO:0016853">
    <property type="term" value="F:isomerase activity"/>
    <property type="evidence" value="ECO:0007669"/>
    <property type="project" value="UniProtKB-KW"/>
</dbReference>
<comment type="caution">
    <text evidence="1">The sequence shown here is derived from an EMBL/GenBank/DDBJ whole genome shotgun (WGS) entry which is preliminary data.</text>
</comment>
<reference evidence="1 2" key="1">
    <citation type="submission" date="2008-10" db="EMBL/GenBank/DDBJ databases">
        <title>Draft genome sequence of Collinsella stercoris (DSM 13279).</title>
        <authorList>
            <person name="Sudarsanam P."/>
            <person name="Ley R."/>
            <person name="Guruge J."/>
            <person name="Turnbaugh P.J."/>
            <person name="Mahowald M."/>
            <person name="Liep D."/>
            <person name="Gordon J."/>
        </authorList>
    </citation>
    <scope>NUCLEOTIDE SEQUENCE [LARGE SCALE GENOMIC DNA]</scope>
    <source>
        <strain evidence="1 2">DSM 13279</strain>
    </source>
</reference>
<gene>
    <name evidence="1" type="ORF">COLSTE_00889</name>
</gene>
<accession>B6G9Z8</accession>
<dbReference type="InterPro" id="IPR052960">
    <property type="entry name" value="GlcN6P_deaminase-like"/>
</dbReference>
<keyword evidence="2" id="KW-1185">Reference proteome</keyword>
<evidence type="ECO:0000313" key="1">
    <source>
        <dbReference type="EMBL" id="EEA90853.1"/>
    </source>
</evidence>
<dbReference type="PANTHER" id="PTHR42892">
    <property type="entry name" value="GLUCOSAMINE-6-PHOSPHATE DEAMINASE-LIKE PROTEIN BT_0258-RELATED"/>
    <property type="match status" value="1"/>
</dbReference>
<dbReference type="eggNOG" id="COG0363">
    <property type="taxonomic scope" value="Bacteria"/>
</dbReference>
<dbReference type="RefSeq" id="WP_006720551.1">
    <property type="nucleotide sequence ID" value="NZ_CP085935.1"/>
</dbReference>
<proteinExistence type="predicted"/>
<dbReference type="HOGENOM" id="CLU_076838_0_0_11"/>
<dbReference type="PANTHER" id="PTHR42892:SF1">
    <property type="entry name" value="GLUCOSAMINE-6-PHOSPHATE ISOMERASE"/>
    <property type="match status" value="1"/>
</dbReference>
<organism evidence="1 2">
    <name type="scientific">Collinsella stercoris DSM 13279</name>
    <dbReference type="NCBI Taxonomy" id="445975"/>
    <lineage>
        <taxon>Bacteria</taxon>
        <taxon>Bacillati</taxon>
        <taxon>Actinomycetota</taxon>
        <taxon>Coriobacteriia</taxon>
        <taxon>Coriobacteriales</taxon>
        <taxon>Coriobacteriaceae</taxon>
        <taxon>Collinsella</taxon>
    </lineage>
</organism>
<dbReference type="SUPFAM" id="SSF100950">
    <property type="entry name" value="NagB/RpiA/CoA transferase-like"/>
    <property type="match status" value="1"/>
</dbReference>
<dbReference type="AlphaFoldDB" id="B6G9Z8"/>
<evidence type="ECO:0000313" key="2">
    <source>
        <dbReference type="Proteomes" id="UP000003560"/>
    </source>
</evidence>
<dbReference type="STRING" id="445975.COLSTE_00889"/>
<reference evidence="1 2" key="2">
    <citation type="submission" date="2008-10" db="EMBL/GenBank/DDBJ databases">
        <authorList>
            <person name="Fulton L."/>
            <person name="Clifton S."/>
            <person name="Fulton B."/>
            <person name="Xu J."/>
            <person name="Minx P."/>
            <person name="Pepin K.H."/>
            <person name="Johnson M."/>
            <person name="Thiruvilangam P."/>
            <person name="Bhonagiri V."/>
            <person name="Nash W.E."/>
            <person name="Mardis E.R."/>
            <person name="Wilson R.K."/>
        </authorList>
    </citation>
    <scope>NUCLEOTIDE SEQUENCE [LARGE SCALE GENOMIC DNA]</scope>
    <source>
        <strain evidence="1 2">DSM 13279</strain>
    </source>
</reference>
<dbReference type="OrthoDB" id="9791139at2"/>
<dbReference type="EMBL" id="ABXJ01000055">
    <property type="protein sequence ID" value="EEA90853.1"/>
    <property type="molecule type" value="Genomic_DNA"/>
</dbReference>
<name>B6G9Z8_9ACTN</name>
<dbReference type="GeneID" id="98002129"/>